<dbReference type="GO" id="GO:0042803">
    <property type="term" value="F:protein homodimerization activity"/>
    <property type="evidence" value="ECO:0007669"/>
    <property type="project" value="UniProtKB-UniRule"/>
</dbReference>
<comment type="catalytic activity">
    <reaction evidence="1">
        <text>L-tyrosyl-[protein] + ATP = O-(5'-adenylyl)-L-tyrosyl-[protein] + diphosphate</text>
        <dbReference type="Rhea" id="RHEA:54288"/>
        <dbReference type="Rhea" id="RHEA-COMP:10136"/>
        <dbReference type="Rhea" id="RHEA-COMP:13846"/>
        <dbReference type="ChEBI" id="CHEBI:30616"/>
        <dbReference type="ChEBI" id="CHEBI:33019"/>
        <dbReference type="ChEBI" id="CHEBI:46858"/>
        <dbReference type="ChEBI" id="CHEBI:83624"/>
        <dbReference type="EC" id="2.7.7.108"/>
    </reaction>
</comment>
<dbReference type="PANTHER" id="PTHR13504:SF35">
    <property type="entry name" value="PROTEIN ADENYLYLTRANSFERASE SOFIC"/>
    <property type="match status" value="1"/>
</dbReference>
<dbReference type="Pfam" id="PF21248">
    <property type="entry name" value="SoFic-like_C"/>
    <property type="match status" value="1"/>
</dbReference>
<evidence type="ECO:0000256" key="4">
    <source>
        <dbReference type="PIRSR" id="PIRSR640198-2"/>
    </source>
</evidence>
<name>A0A1A7Q9L6_9PAST</name>
<keyword evidence="1" id="KW-0548">Nucleotidyltransferase</keyword>
<dbReference type="InterPro" id="IPR025758">
    <property type="entry name" value="Fic/DOC_N"/>
</dbReference>
<gene>
    <name evidence="6" type="ORF">QV07_03550</name>
</gene>
<dbReference type="InterPro" id="IPR026287">
    <property type="entry name" value="SoFic-like"/>
</dbReference>
<dbReference type="EMBL" id="JTJS01000029">
    <property type="protein sequence ID" value="OBX10587.1"/>
    <property type="molecule type" value="Genomic_DNA"/>
</dbReference>
<evidence type="ECO:0000313" key="6">
    <source>
        <dbReference type="EMBL" id="OBX10587.1"/>
    </source>
</evidence>
<dbReference type="Gene3D" id="1.10.3290.10">
    <property type="entry name" value="Fido-like domain"/>
    <property type="match status" value="1"/>
</dbReference>
<feature type="active site" evidence="3">
    <location>
        <position position="196"/>
    </location>
</feature>
<evidence type="ECO:0000259" key="5">
    <source>
        <dbReference type="PROSITE" id="PS51459"/>
    </source>
</evidence>
<dbReference type="GO" id="GO:0070733">
    <property type="term" value="F:AMPylase activity"/>
    <property type="evidence" value="ECO:0007669"/>
    <property type="project" value="UniProtKB-UniRule"/>
</dbReference>
<dbReference type="InterPro" id="IPR036597">
    <property type="entry name" value="Fido-like_dom_sf"/>
</dbReference>
<keyword evidence="1 2" id="KW-0067">ATP-binding</keyword>
<evidence type="ECO:0000256" key="1">
    <source>
        <dbReference type="PIRNR" id="PIRNR038925"/>
    </source>
</evidence>
<reference evidence="6 7" key="1">
    <citation type="submission" date="2014-11" db="EMBL/GenBank/DDBJ databases">
        <title>Pan-genome of Gallibacterium spp.</title>
        <authorList>
            <person name="Kudirkiene E."/>
            <person name="Bojesen A.M."/>
        </authorList>
    </citation>
    <scope>NUCLEOTIDE SEQUENCE [LARGE SCALE GENOMIC DNA]</scope>
    <source>
        <strain evidence="6 7">F298</strain>
    </source>
</reference>
<dbReference type="EC" id="2.7.7.108" evidence="1"/>
<feature type="binding site" evidence="4">
    <location>
        <begin position="238"/>
        <end position="239"/>
    </location>
    <ligand>
        <name>ATP</name>
        <dbReference type="ChEBI" id="CHEBI:30616"/>
    </ligand>
</feature>
<evidence type="ECO:0000313" key="7">
    <source>
        <dbReference type="Proteomes" id="UP000243168"/>
    </source>
</evidence>
<feature type="binding site" evidence="2">
    <location>
        <position position="196"/>
    </location>
    <ligand>
        <name>ATP</name>
        <dbReference type="ChEBI" id="CHEBI:30616"/>
    </ligand>
</feature>
<proteinExistence type="predicted"/>
<dbReference type="Pfam" id="PF13784">
    <property type="entry name" value="Fic_N"/>
    <property type="match status" value="1"/>
</dbReference>
<dbReference type="Proteomes" id="UP000243168">
    <property type="component" value="Unassembled WGS sequence"/>
</dbReference>
<dbReference type="GO" id="GO:0000287">
    <property type="term" value="F:magnesium ion binding"/>
    <property type="evidence" value="ECO:0007669"/>
    <property type="project" value="UniProtKB-UniRule"/>
</dbReference>
<dbReference type="InterPro" id="IPR040198">
    <property type="entry name" value="Fido_containing"/>
</dbReference>
<dbReference type="InterPro" id="IPR003812">
    <property type="entry name" value="Fido"/>
</dbReference>
<dbReference type="NCBIfam" id="NF046030">
    <property type="entry name" value="ProtAdlyltaseSoFic"/>
    <property type="match status" value="1"/>
</dbReference>
<feature type="domain" description="Fido" evidence="5">
    <location>
        <begin position="111"/>
        <end position="260"/>
    </location>
</feature>
<comment type="caution">
    <text evidence="6">The sequence shown here is derived from an EMBL/GenBank/DDBJ whole genome shotgun (WGS) entry which is preliminary data.</text>
</comment>
<dbReference type="PROSITE" id="PS51459">
    <property type="entry name" value="FIDO"/>
    <property type="match status" value="1"/>
</dbReference>
<dbReference type="PATRIC" id="fig|505345.8.peg.712"/>
<protein>
    <recommendedName>
        <fullName evidence="1">Protein adenylyltransferase</fullName>
        <ecNumber evidence="1">2.7.7.108</ecNumber>
    </recommendedName>
    <alternativeName>
        <fullName evidence="1">AMPylator</fullName>
    </alternativeName>
</protein>
<dbReference type="RefSeq" id="WP_065234146.1">
    <property type="nucleotide sequence ID" value="NZ_JTJS01000029.1"/>
</dbReference>
<keyword evidence="1 2" id="KW-0547">Nucleotide-binding</keyword>
<dbReference type="SUPFAM" id="SSF140931">
    <property type="entry name" value="Fic-like"/>
    <property type="match status" value="1"/>
</dbReference>
<sequence length="369" mass="42419">MRNWDPEIAYNSLPELPPLQELETKEILKQTILARAALAELKQAAELIPNQAMLINTIPIMEARASSEIENIMTTTDKLFQSLQIESNSVDPATKEALRYRTALFAGYNDLDRLPLCTKTAVLVCSEIKGREMDIRKVSGTAIRNGTTGETIYTPPVGEQLIRDKLANWERFIHQNEELDPLIILAVAHYQFEAIHPFTDGNGRTGRILNSLFLIDKGLLSLPILYLSRYIIKNKNDYYRLLLSVTAEQNWQDWIIYILKGIEDTASWTVKKIEAIRSLLEETKNYMQDKLPQIYQRELVDLLFEQPYTRIQNLENAGIAKRQTASKYLKELCDIGILEEVPIGRDKLFIHVKLMELLRGESNRYTSYV</sequence>
<organism evidence="6 7">
    <name type="scientific">Gallibacterium genomosp. 3</name>
    <dbReference type="NCBI Taxonomy" id="505345"/>
    <lineage>
        <taxon>Bacteria</taxon>
        <taxon>Pseudomonadati</taxon>
        <taxon>Pseudomonadota</taxon>
        <taxon>Gammaproteobacteria</taxon>
        <taxon>Pasteurellales</taxon>
        <taxon>Pasteurellaceae</taxon>
        <taxon>Gallibacterium</taxon>
    </lineage>
</organism>
<accession>A0A1A7Q9L6</accession>
<dbReference type="InterPro" id="IPR048770">
    <property type="entry name" value="SoFic-like_C"/>
</dbReference>
<comment type="catalytic activity">
    <reaction evidence="1">
        <text>L-threonyl-[protein] + ATP = 3-O-(5'-adenylyl)-L-threonyl-[protein] + diphosphate</text>
        <dbReference type="Rhea" id="RHEA:54292"/>
        <dbReference type="Rhea" id="RHEA-COMP:11060"/>
        <dbReference type="Rhea" id="RHEA-COMP:13847"/>
        <dbReference type="ChEBI" id="CHEBI:30013"/>
        <dbReference type="ChEBI" id="CHEBI:30616"/>
        <dbReference type="ChEBI" id="CHEBI:33019"/>
        <dbReference type="ChEBI" id="CHEBI:138113"/>
        <dbReference type="EC" id="2.7.7.108"/>
    </reaction>
</comment>
<feature type="binding site" evidence="2">
    <location>
        <begin position="201"/>
        <end position="207"/>
    </location>
    <ligand>
        <name>ATP</name>
        <dbReference type="ChEBI" id="CHEBI:30616"/>
    </ligand>
</feature>
<feature type="binding site" evidence="2">
    <location>
        <position position="70"/>
    </location>
    <ligand>
        <name>ATP</name>
        <dbReference type="ChEBI" id="CHEBI:30616"/>
    </ligand>
</feature>
<keyword evidence="1" id="KW-0808">Transferase</keyword>
<evidence type="ECO:0000256" key="3">
    <source>
        <dbReference type="PIRSR" id="PIRSR640198-1"/>
    </source>
</evidence>
<dbReference type="AlphaFoldDB" id="A0A1A7Q9L6"/>
<dbReference type="PANTHER" id="PTHR13504">
    <property type="entry name" value="FIDO DOMAIN-CONTAINING PROTEIN DDB_G0283145"/>
    <property type="match status" value="1"/>
</dbReference>
<dbReference type="PIRSF" id="PIRSF038925">
    <property type="entry name" value="AMP-prot_trans"/>
    <property type="match status" value="1"/>
</dbReference>
<comment type="subunit">
    <text evidence="1">Homodimer.</text>
</comment>
<evidence type="ECO:0000256" key="2">
    <source>
        <dbReference type="PIRSR" id="PIRSR038925-1"/>
    </source>
</evidence>
<feature type="binding site" evidence="4">
    <location>
        <begin position="200"/>
        <end position="207"/>
    </location>
    <ligand>
        <name>ATP</name>
        <dbReference type="ChEBI" id="CHEBI:30616"/>
    </ligand>
</feature>
<feature type="binding site" evidence="2">
    <location>
        <position position="238"/>
    </location>
    <ligand>
        <name>ATP</name>
        <dbReference type="ChEBI" id="CHEBI:30616"/>
    </ligand>
</feature>
<dbReference type="Pfam" id="PF02661">
    <property type="entry name" value="Fic"/>
    <property type="match status" value="1"/>
</dbReference>
<comment type="function">
    <text evidence="1">Adenylyltransferase that mediates the addition of adenosine 5'-monophosphate (AMP) to specific residues of target proteins.</text>
</comment>
<dbReference type="GO" id="GO:0005524">
    <property type="term" value="F:ATP binding"/>
    <property type="evidence" value="ECO:0007669"/>
    <property type="project" value="UniProtKB-UniRule"/>
</dbReference>